<dbReference type="InterPro" id="IPR027417">
    <property type="entry name" value="P-loop_NTPase"/>
</dbReference>
<reference evidence="5" key="1">
    <citation type="submission" date="2021-02" db="EMBL/GenBank/DDBJ databases">
        <authorList>
            <person name="Nowell W R."/>
        </authorList>
    </citation>
    <scope>NUCLEOTIDE SEQUENCE</scope>
</reference>
<dbReference type="PANTHER" id="PTHR30612:SF0">
    <property type="entry name" value="CHLOROPLAST PROTEIN-TRANSPORTING ATPASE"/>
    <property type="match status" value="1"/>
</dbReference>
<dbReference type="GO" id="GO:0006605">
    <property type="term" value="P:protein targeting"/>
    <property type="evidence" value="ECO:0007669"/>
    <property type="project" value="InterPro"/>
</dbReference>
<keyword evidence="2" id="KW-0811">Translocation</keyword>
<dbReference type="Proteomes" id="UP000663825">
    <property type="component" value="Unassembled WGS sequence"/>
</dbReference>
<dbReference type="InterPro" id="IPR014018">
    <property type="entry name" value="SecA_motor_DEAD"/>
</dbReference>
<evidence type="ECO:0000313" key="6">
    <source>
        <dbReference type="Proteomes" id="UP000663825"/>
    </source>
</evidence>
<dbReference type="SUPFAM" id="SSF53300">
    <property type="entry name" value="vWA-like"/>
    <property type="match status" value="1"/>
</dbReference>
<evidence type="ECO:0000256" key="3">
    <source>
        <dbReference type="SAM" id="MobiDB-lite"/>
    </source>
</evidence>
<evidence type="ECO:0000259" key="4">
    <source>
        <dbReference type="PROSITE" id="PS51196"/>
    </source>
</evidence>
<dbReference type="InterPro" id="IPR000185">
    <property type="entry name" value="SecA"/>
</dbReference>
<feature type="domain" description="SecA family profile" evidence="4">
    <location>
        <begin position="2437"/>
        <end position="3009"/>
    </location>
</feature>
<dbReference type="InterPro" id="IPR011115">
    <property type="entry name" value="SecA_DEAD"/>
</dbReference>
<feature type="compositionally biased region" description="Polar residues" evidence="3">
    <location>
        <begin position="165"/>
        <end position="191"/>
    </location>
</feature>
<dbReference type="EMBL" id="CAJNXB010000775">
    <property type="protein sequence ID" value="CAF3096815.1"/>
    <property type="molecule type" value="Genomic_DNA"/>
</dbReference>
<dbReference type="InterPro" id="IPR036465">
    <property type="entry name" value="vWFA_dom_sf"/>
</dbReference>
<dbReference type="GO" id="GO:0016020">
    <property type="term" value="C:membrane"/>
    <property type="evidence" value="ECO:0007669"/>
    <property type="project" value="InterPro"/>
</dbReference>
<accession>A0A817N9L6</accession>
<organism evidence="5 6">
    <name type="scientific">Rotaria socialis</name>
    <dbReference type="NCBI Taxonomy" id="392032"/>
    <lineage>
        <taxon>Eukaryota</taxon>
        <taxon>Metazoa</taxon>
        <taxon>Spiralia</taxon>
        <taxon>Gnathifera</taxon>
        <taxon>Rotifera</taxon>
        <taxon>Eurotatoria</taxon>
        <taxon>Bdelloidea</taxon>
        <taxon>Philodinida</taxon>
        <taxon>Philodinidae</taxon>
        <taxon>Rotaria</taxon>
    </lineage>
</organism>
<dbReference type="Gene3D" id="3.40.50.410">
    <property type="entry name" value="von Willebrand factor, type A domain"/>
    <property type="match status" value="1"/>
</dbReference>
<dbReference type="GO" id="GO:0006886">
    <property type="term" value="P:intracellular protein transport"/>
    <property type="evidence" value="ECO:0007669"/>
    <property type="project" value="InterPro"/>
</dbReference>
<name>A0A817N9L6_9BILA</name>
<evidence type="ECO:0000256" key="1">
    <source>
        <dbReference type="ARBA" id="ARBA00022927"/>
    </source>
</evidence>
<keyword evidence="1" id="KW-0653">Protein transport</keyword>
<dbReference type="Pfam" id="PF07517">
    <property type="entry name" value="SecA_DEAD"/>
    <property type="match status" value="1"/>
</dbReference>
<feature type="region of interest" description="Disordered" evidence="3">
    <location>
        <begin position="158"/>
        <end position="191"/>
    </location>
</feature>
<gene>
    <name evidence="5" type="ORF">TIS948_LOCUS6733</name>
</gene>
<comment type="caution">
    <text evidence="5">The sequence shown here is derived from an EMBL/GenBank/DDBJ whole genome shotgun (WGS) entry which is preliminary data.</text>
</comment>
<dbReference type="GO" id="GO:0017038">
    <property type="term" value="P:protein import"/>
    <property type="evidence" value="ECO:0007669"/>
    <property type="project" value="InterPro"/>
</dbReference>
<evidence type="ECO:0000256" key="2">
    <source>
        <dbReference type="ARBA" id="ARBA00023010"/>
    </source>
</evidence>
<dbReference type="PANTHER" id="PTHR30612">
    <property type="entry name" value="SECA INNER MEMBRANE COMPONENT OF SEC PROTEIN SECRETION SYSTEM"/>
    <property type="match status" value="1"/>
</dbReference>
<dbReference type="Gene3D" id="3.40.50.300">
    <property type="entry name" value="P-loop containing nucleotide triphosphate hydrolases"/>
    <property type="match status" value="3"/>
</dbReference>
<protein>
    <recommendedName>
        <fullName evidence="4">SecA family profile domain-containing protein</fullName>
    </recommendedName>
</protein>
<dbReference type="GO" id="GO:0005524">
    <property type="term" value="F:ATP binding"/>
    <property type="evidence" value="ECO:0007669"/>
    <property type="project" value="InterPro"/>
</dbReference>
<proteinExistence type="predicted"/>
<dbReference type="SUPFAM" id="SSF52540">
    <property type="entry name" value="P-loop containing nucleoside triphosphate hydrolases"/>
    <property type="match status" value="4"/>
</dbReference>
<evidence type="ECO:0000313" key="5">
    <source>
        <dbReference type="EMBL" id="CAF3096815.1"/>
    </source>
</evidence>
<dbReference type="PROSITE" id="PS51196">
    <property type="entry name" value="SECA_MOTOR_DEAD"/>
    <property type="match status" value="1"/>
</dbReference>
<dbReference type="OrthoDB" id="7614088at2759"/>
<sequence length="3305" mass="380391">MEYSEDTEHLQYNYNNIQKLLKAELEKSPERFSKPISVLPDIDDNVECQLEQELLNESKCNIGNRIILIPYRLENSHWIGILIELQAAKQIQRAEYIDPVNRSSFIPDRLQKQLAKVYPFAVLQTKNLLKHDDRTHSAKLTIKNLLAAVESYQRPEMRQPYVNISDGNETSTYSAESKSLDGQQSKNTISKESNDYRLADLGQQLKNGLEKLKIPDVSLISQKIQEIEVRIKEYDDEGRIDDIEKEEKYLRELQELQKISELIYPESISSIPHKDNESNVNRAVKQGLASSSNIIALEKNKRLLHLNELREDFAAMPPCAEKTILELLEHFQQKLLEDYPYSQQQNSVIEMLGKLNDQIKKQDLLSKEIQTSLQNLTIAVNSRNDSSSVNILHQLQKEIRPLNVQEIKRLVSKAKTAAELIRDKDILLLVGETGSGKSTTIQFLAGSEMKEVQVEIEPGKFLDHITPIGPVKNPELNNVTSSPFHKSETRYITPVTIPLKDILGSHETDIITLCDAPGFSDTAGVEVDIANSVGVIEALKGTKSVKILALSSYQSLGDRGEGIQRLAHILINMMHKIDDRLDAIIYAFTKYPEKKNINAVLTDIKNQKVNKDRFLRSDTAFVTVLSDMIDKTEGDTYKIDPIHGDRKRLIKKLKRTKGIQHPEEVFQFSIGRETRTSISNHVEKDKSSIICAMKYKNNELVIYYLNDLKTLHNLTKQSFVQVAYESSIRWISEYINKYCMEIMRKFNRVLASRDRLREDDIHEYKAAVEYLQIIQILKEHLGSFLLSPETLMQNIISKLNERRWALNKEDLYNPLVGVHLNNIRMLKNSFKELEIYYHRSCKEFDKRFYLLVQSARELILTNNFKEIAEIILRIYKSSRVLKDHLDEKVEETYCNIVKSLLQHLSSFSERSDPLLQKTRLTNDDIEILKSYIEILRSAKECSPLQDRILTYIDMLKGRIAVSNQYNTNWTSEEIFTDLTEIYNNFIMKIVNYFNEINGRIEELFKTSKDHALEDIQNFIDDMDAIRKIPGVEYKTAGTYNSTVKNIEIYMHRLQIEAEQLLFAIDNQAVTISYKSLAQSLLRLKNAEWINRVSPGTCDTLMRRIKEKLVQHACQLEDRLMNIDYSLKCPDNVSIVQEIVKKIESMRDLESSVPELEKHRQSVLQRFLQCTQTAFDCIQTTFNLQDKDVYLIKQELKNLEETKNECNDLHPARIFLRKHHYSDIIILNGEIEELKTRQKDARQVAETEQRDMKHTLENLNSIVREYMNLYPSETDQGVAEELSGMLGDALHGKSTQAERYLKTVGYSSIDVVREKIAETEKSYCNKLQWSTKQNEELSISLSHLELIKEEHDSLLATRNLVSSEEISFLREKGFNSYELLDENIQEKTRIIGERGQNKQSFHFSDRIDTSTANNALVYLSQCEKVGHHCVKENAADTHEILKNYLSEYGNFLNQEITKTFNYIISIDAEGGRFQHSQDLEMRLQELSSLNRFPHVFECIDGFAKVEHWRREFLKYHRDLDDKMKACEDDKRYRDSSGTTDRLEEAQRSLALYEPPRKLFKAAVENQQSSIIENLGELSPLEPKLLPLPLYRELNDYLTIVHALSCVDRFCISVFAGNGFGTLYRQYQGKRYNECRIAYRTILEYMSKGDYANADIELSDIDDNPLSPRDKAQIEHDLQSSLIKLINNTKSIANCLDGKIEREEDNRSQIKEIIENIDKIRIALNKHRIMNLLDGGTRDDLQNFGKEINEILSRIILRGLRSIETFIDTDSFPEAEQGMENLSRVQRELAGYCISQSVNEKFQELRERINLLVSEILKKNDFTDVNNYSLNPPKDLLAKLKMAASHGSARFIQPYRSILGKVKQSFSLAINEVRNAPLHERCVKISSLNYALCFLPEDLQTYFNLQIGELSKLITEEEKAHKQQLETLLANMDDNEHSIIKLGSVAGWYKKQNLNDLFNKLHEQSLKKLYIYRTNVQTCLDKQDIQSAVSIVKIILKYEKSLGIYIPEVTEIYNSVHILIVKGFSYCCETLANISSAEQTQSIEKAFSDILAYLKFSDTFNKRDEEFFSENELRDVEYAFQSMSQYLYENFRKFQTALDDVNVNELYKVMLISKKWDKLLQTIRQCQLKHNLVKNLLEEIKRIISHTDMICELEKMVIQLKNQLNVELVSDETTKFEIKREEFFSKLMRTIEILREINLKFKDILSSTIYADKIEDLGKKIERISEQLLAKASRKELSSKDADDFRTYYNHLLSFEKYVRIPEIKSIRLVLDQSEEKILEKVRNLRKEIIESCSDAVKVCKMLIKMKFFAENLSMFDVNINTAIDKTLKVYKEEKGNLGMTSLTVELEKSDIGSRIISEHSCFSGEDCRIRREKMQKQDNLEYVLNELTGDDISKKILRSRYETFKEKYDNLVSNNLNFFNQNINKEPDVEVLVAEIKHLVGTITPTSKSVTWHRSFRDEIPDLLAHIFAVWTLQNTKHYNSMRGIEAAQSYLLMPHVGQVIAIFRLLGIGYENYKKIRGHQVPFTRKISDDLINNLVQVGTGEGKSVVMAITACVFALTGVDVNCSCYSEVLSARDKNDFASVFRALGIEERIEYGTFNRLCEQLLNEQCNVREKVRNMIATNQSTLIAADTSVRIRPKVLLIDEVDVFLSDKYYGGMYIPSVYLKDPSIKELLDSIWQNKSLKTLNSVKALPAYRTCANKYSNWIFLFDEAIKDMLAALKSFQSSTYIVQSDKIVYVEGESIVDNVVRGYDTIWAYYHEEERGNISQSSLNDSVGIILNCGTFSYAEMPHDFEYIAGVTGTLKTLAKAEKDILEKVYKVHKMTYMPSVFGSSNRTYNPGTDVRAVKDSEYFMEIRGEIDAVCHASRAILVFFESEEKLITFYNSSELSSIKHDVQIITETVSVKERELCIKRAATVGKVTLLTRTFGRGTDFICRNQQLLLNGGIHVLQTFFSEELSEEYQIMGRGARQGDRGSYRMILSDKDLEWVLGASWEEELPKIVGTTLYQTLNEARNLHYESKCGSKGVGIAQCKREHKDSKDFMAALSSGNIVAVKEFLKKQNQGANLIAASSRTVLLMDATGSMTNLLSAAKETVCTMFERASDILTLKGLSCNVFQMQFAVYRNYSSDVNKILEVSSWETKARNLRAFMSTIDPEGGMGEEAIEIGLWHATKESETEGGISQVILIGDAPANTQSDVTEKRTKLGEAYWEQTRFAVPTYYEDELQKLINKNIPVHSFYLTDYAKDNFQKIAISTNGRCEFLNIKSPQGARSLTDFVTEEVLRKAGGDQGDSIVELYRAKYVKSFTS</sequence>
<keyword evidence="1" id="KW-0813">Transport</keyword>